<dbReference type="PANTHER" id="PTHR35526">
    <property type="entry name" value="ANTI-SIGMA-F FACTOR RSBW-RELATED"/>
    <property type="match status" value="1"/>
</dbReference>
<keyword evidence="3" id="KW-0547">Nucleotide-binding</keyword>
<gene>
    <name evidence="3" type="ORF">ACFPRH_05015</name>
</gene>
<comment type="caution">
    <text evidence="3">The sequence shown here is derived from an EMBL/GenBank/DDBJ whole genome shotgun (WGS) entry which is preliminary data.</text>
</comment>
<dbReference type="PANTHER" id="PTHR35526:SF3">
    <property type="entry name" value="ANTI-SIGMA-F FACTOR RSBW"/>
    <property type="match status" value="1"/>
</dbReference>
<accession>A0ABW0ABI1</accession>
<dbReference type="InterPro" id="IPR050267">
    <property type="entry name" value="Anti-sigma-factor_SerPK"/>
</dbReference>
<dbReference type="RefSeq" id="WP_344473751.1">
    <property type="nucleotide sequence ID" value="NZ_BAAASB010000003.1"/>
</dbReference>
<dbReference type="GO" id="GO:0005524">
    <property type="term" value="F:ATP binding"/>
    <property type="evidence" value="ECO:0007669"/>
    <property type="project" value="UniProtKB-KW"/>
</dbReference>
<sequence>MSVTHTVEAGWPLPHSPRSAGRARALLRERLADWGIAGETADDASLLLSELVANAVRHTPAPDGRGIGVRITLGDGTLRLEVADADGRRPEPREAAAEEEDGRGLALVRALAERWGCGERAQGAGKTVWAELKAR</sequence>
<protein>
    <submittedName>
        <fullName evidence="3">ATP-binding protein</fullName>
    </submittedName>
</protein>
<reference evidence="4" key="1">
    <citation type="journal article" date="2019" name="Int. J. Syst. Evol. Microbiol.">
        <title>The Global Catalogue of Microorganisms (GCM) 10K type strain sequencing project: providing services to taxonomists for standard genome sequencing and annotation.</title>
        <authorList>
            <consortium name="The Broad Institute Genomics Platform"/>
            <consortium name="The Broad Institute Genome Sequencing Center for Infectious Disease"/>
            <person name="Wu L."/>
            <person name="Ma J."/>
        </authorList>
    </citation>
    <scope>NUCLEOTIDE SEQUENCE [LARGE SCALE GENOMIC DNA]</scope>
    <source>
        <strain evidence="4">PCU 266</strain>
    </source>
</reference>
<name>A0ABW0ABI1_9ACTN</name>
<proteinExistence type="predicted"/>
<dbReference type="Pfam" id="PF13581">
    <property type="entry name" value="HATPase_c_2"/>
    <property type="match status" value="1"/>
</dbReference>
<dbReference type="Gene3D" id="3.30.565.10">
    <property type="entry name" value="Histidine kinase-like ATPase, C-terminal domain"/>
    <property type="match status" value="1"/>
</dbReference>
<organism evidence="3 4">
    <name type="scientific">Streptomyces amakusaensis</name>
    <dbReference type="NCBI Taxonomy" id="67271"/>
    <lineage>
        <taxon>Bacteria</taxon>
        <taxon>Bacillati</taxon>
        <taxon>Actinomycetota</taxon>
        <taxon>Actinomycetes</taxon>
        <taxon>Kitasatosporales</taxon>
        <taxon>Streptomycetaceae</taxon>
        <taxon>Streptomyces</taxon>
    </lineage>
</organism>
<keyword evidence="1" id="KW-0418">Kinase</keyword>
<evidence type="ECO:0000313" key="4">
    <source>
        <dbReference type="Proteomes" id="UP001596160"/>
    </source>
</evidence>
<feature type="domain" description="Histidine kinase/HSP90-like ATPase" evidence="2">
    <location>
        <begin position="14"/>
        <end position="129"/>
    </location>
</feature>
<dbReference type="SUPFAM" id="SSF55874">
    <property type="entry name" value="ATPase domain of HSP90 chaperone/DNA topoisomerase II/histidine kinase"/>
    <property type="match status" value="1"/>
</dbReference>
<evidence type="ECO:0000313" key="3">
    <source>
        <dbReference type="EMBL" id="MFC5151088.1"/>
    </source>
</evidence>
<dbReference type="InterPro" id="IPR003594">
    <property type="entry name" value="HATPase_dom"/>
</dbReference>
<evidence type="ECO:0000256" key="1">
    <source>
        <dbReference type="ARBA" id="ARBA00022527"/>
    </source>
</evidence>
<dbReference type="CDD" id="cd16936">
    <property type="entry name" value="HATPase_RsbW-like"/>
    <property type="match status" value="1"/>
</dbReference>
<keyword evidence="1" id="KW-0808">Transferase</keyword>
<dbReference type="InterPro" id="IPR036890">
    <property type="entry name" value="HATPase_C_sf"/>
</dbReference>
<keyword evidence="1" id="KW-0723">Serine/threonine-protein kinase</keyword>
<keyword evidence="4" id="KW-1185">Reference proteome</keyword>
<dbReference type="EMBL" id="JBHSKP010000002">
    <property type="protein sequence ID" value="MFC5151088.1"/>
    <property type="molecule type" value="Genomic_DNA"/>
</dbReference>
<keyword evidence="3" id="KW-0067">ATP-binding</keyword>
<evidence type="ECO:0000259" key="2">
    <source>
        <dbReference type="Pfam" id="PF13581"/>
    </source>
</evidence>
<dbReference type="Proteomes" id="UP001596160">
    <property type="component" value="Unassembled WGS sequence"/>
</dbReference>